<dbReference type="AlphaFoldDB" id="A0A9Q3GAU3"/>
<name>A0A9Q3GAU3_9BASI</name>
<evidence type="ECO:0000313" key="3">
    <source>
        <dbReference type="Proteomes" id="UP000765509"/>
    </source>
</evidence>
<keyword evidence="3" id="KW-1185">Reference proteome</keyword>
<dbReference type="EMBL" id="AVOT02000042">
    <property type="protein sequence ID" value="MBW0460658.1"/>
    <property type="molecule type" value="Genomic_DNA"/>
</dbReference>
<organism evidence="2 3">
    <name type="scientific">Austropuccinia psidii MF-1</name>
    <dbReference type="NCBI Taxonomy" id="1389203"/>
    <lineage>
        <taxon>Eukaryota</taxon>
        <taxon>Fungi</taxon>
        <taxon>Dikarya</taxon>
        <taxon>Basidiomycota</taxon>
        <taxon>Pucciniomycotina</taxon>
        <taxon>Pucciniomycetes</taxon>
        <taxon>Pucciniales</taxon>
        <taxon>Sphaerophragmiaceae</taxon>
        <taxon>Austropuccinia</taxon>
    </lineage>
</organism>
<feature type="region of interest" description="Disordered" evidence="1">
    <location>
        <begin position="1"/>
        <end position="38"/>
    </location>
</feature>
<sequence>MSPPRSKPRHSTPTAKQARHSSATPPKRPSFQNEQDPTFESIKSDLKTAIDKFMSYRYAWDELALGRSLKLAIKIVEIEAEIQSTIENDCFIQKCKQNQVELRDGYAWRQFCKLNQIKSKLDMTLDEMSHLIQRIHALNDQLESLIKRSCHSYGNKQTFEQPISLTWSLPRFCDHLISLSLKYTHSLEFCNVLNGVLNNLSDKPSATSLEKQAVLSYWSCQPLMFDKQELQDLIAIEFPAVT</sequence>
<evidence type="ECO:0000256" key="1">
    <source>
        <dbReference type="SAM" id="MobiDB-lite"/>
    </source>
</evidence>
<dbReference type="OrthoDB" id="2500126at2759"/>
<evidence type="ECO:0000313" key="2">
    <source>
        <dbReference type="EMBL" id="MBW0460658.1"/>
    </source>
</evidence>
<feature type="compositionally biased region" description="Basic residues" evidence="1">
    <location>
        <begin position="1"/>
        <end position="10"/>
    </location>
</feature>
<feature type="compositionally biased region" description="Polar residues" evidence="1">
    <location>
        <begin position="11"/>
        <end position="38"/>
    </location>
</feature>
<accession>A0A9Q3GAU3</accession>
<gene>
    <name evidence="2" type="ORF">O181_000373</name>
</gene>
<protein>
    <submittedName>
        <fullName evidence="2">Uncharacterized protein</fullName>
    </submittedName>
</protein>
<reference evidence="2" key="1">
    <citation type="submission" date="2021-03" db="EMBL/GenBank/DDBJ databases">
        <title>Draft genome sequence of rust myrtle Austropuccinia psidii MF-1, a brazilian biotype.</title>
        <authorList>
            <person name="Quecine M.C."/>
            <person name="Pachon D.M.R."/>
            <person name="Bonatelli M.L."/>
            <person name="Correr F.H."/>
            <person name="Franceschini L.M."/>
            <person name="Leite T.F."/>
            <person name="Margarido G.R.A."/>
            <person name="Almeida C.A."/>
            <person name="Ferrarezi J.A."/>
            <person name="Labate C.A."/>
        </authorList>
    </citation>
    <scope>NUCLEOTIDE SEQUENCE</scope>
    <source>
        <strain evidence="2">MF-1</strain>
    </source>
</reference>
<proteinExistence type="predicted"/>
<dbReference type="Proteomes" id="UP000765509">
    <property type="component" value="Unassembled WGS sequence"/>
</dbReference>
<comment type="caution">
    <text evidence="2">The sequence shown here is derived from an EMBL/GenBank/DDBJ whole genome shotgun (WGS) entry which is preliminary data.</text>
</comment>